<dbReference type="EMBL" id="CM056805">
    <property type="protein sequence ID" value="KAJ8707264.1"/>
    <property type="molecule type" value="Genomic_DNA"/>
</dbReference>
<comment type="caution">
    <text evidence="1">The sequence shown here is derived from an EMBL/GenBank/DDBJ whole genome shotgun (WGS) entry which is preliminary data.</text>
</comment>
<protein>
    <submittedName>
        <fullName evidence="1">Uncharacterized protein</fullName>
    </submittedName>
</protein>
<proteinExistence type="predicted"/>
<evidence type="ECO:0000313" key="1">
    <source>
        <dbReference type="EMBL" id="KAJ8707264.1"/>
    </source>
</evidence>
<name>A0ACC2Q543_9NEOP</name>
<dbReference type="Proteomes" id="UP001231649">
    <property type="component" value="Chromosome 29"/>
</dbReference>
<accession>A0ACC2Q543</accession>
<sequence>MTALEVKFEDKLNEFTNYVAKSLEDFNDRHLGDSELGRILHYKELKPKFGVESSRRKNMKKMGMAMIPLIFHVGATSTWMILTSIMAAKSVAIGLALLVFKIAVSSAKVASFFTALKAKHGHHHEYSWAPHSSDHHGYERSLPDPGHHYPSDWNSYSPELNDVSPPYKTIPTYKHSEPEYEDAEYTGLKDIKPHS</sequence>
<organism evidence="1 2">
    <name type="scientific">Mythimna loreyi</name>
    <dbReference type="NCBI Taxonomy" id="667449"/>
    <lineage>
        <taxon>Eukaryota</taxon>
        <taxon>Metazoa</taxon>
        <taxon>Ecdysozoa</taxon>
        <taxon>Arthropoda</taxon>
        <taxon>Hexapoda</taxon>
        <taxon>Insecta</taxon>
        <taxon>Pterygota</taxon>
        <taxon>Neoptera</taxon>
        <taxon>Endopterygota</taxon>
        <taxon>Lepidoptera</taxon>
        <taxon>Glossata</taxon>
        <taxon>Ditrysia</taxon>
        <taxon>Noctuoidea</taxon>
        <taxon>Noctuidae</taxon>
        <taxon>Noctuinae</taxon>
        <taxon>Hadenini</taxon>
        <taxon>Mythimna</taxon>
    </lineage>
</organism>
<reference evidence="1" key="1">
    <citation type="submission" date="2023-03" db="EMBL/GenBank/DDBJ databases">
        <title>Chromosome-level genomes of two armyworms, Mythimna separata and Mythimna loreyi, provide insights into the biosynthesis and reception of sex pheromones.</title>
        <authorList>
            <person name="Zhao H."/>
        </authorList>
    </citation>
    <scope>NUCLEOTIDE SEQUENCE</scope>
    <source>
        <strain evidence="1">BeijingLab</strain>
    </source>
</reference>
<gene>
    <name evidence="1" type="ORF">PYW08_011398</name>
</gene>
<evidence type="ECO:0000313" key="2">
    <source>
        <dbReference type="Proteomes" id="UP001231649"/>
    </source>
</evidence>
<keyword evidence="2" id="KW-1185">Reference proteome</keyword>